<gene>
    <name evidence="1" type="ORF">AALO17_11810</name>
</gene>
<proteinExistence type="predicted"/>
<dbReference type="STRING" id="1702221.AALO17_11810"/>
<name>A0A140DUI8_9FIRM</name>
<accession>A0A140DUI8</accession>
<sequence length="67" mass="7101">MFVAAGILQAAPIRVISCHQQKRAGWGTVFGAGTDHQRLARVQSLSALMLWIQSQSPGLCPSVLAAV</sequence>
<dbReference type="EMBL" id="CP011391">
    <property type="protein sequence ID" value="AMK54315.1"/>
    <property type="molecule type" value="Genomic_DNA"/>
</dbReference>
<keyword evidence="2" id="KW-1185">Reference proteome</keyword>
<organism evidence="1 2">
    <name type="scientific">Faecalibaculum rodentium</name>
    <dbReference type="NCBI Taxonomy" id="1702221"/>
    <lineage>
        <taxon>Bacteria</taxon>
        <taxon>Bacillati</taxon>
        <taxon>Bacillota</taxon>
        <taxon>Erysipelotrichia</taxon>
        <taxon>Erysipelotrichales</taxon>
        <taxon>Erysipelotrichaceae</taxon>
        <taxon>Faecalibaculum</taxon>
    </lineage>
</organism>
<reference evidence="1 2" key="1">
    <citation type="journal article" date="2016" name="Gut Pathog.">
        <title>Whole genome sequencing of "Faecalibaculum rodentium" ALO17, isolated from C57BL/6J laboratory mouse feces.</title>
        <authorList>
            <person name="Lim S."/>
            <person name="Chang D.H."/>
            <person name="Ahn S."/>
            <person name="Kim B.C."/>
        </authorList>
    </citation>
    <scope>NUCLEOTIDE SEQUENCE [LARGE SCALE GENOMIC DNA]</scope>
    <source>
        <strain evidence="1 2">Alo17</strain>
    </source>
</reference>
<dbReference type="KEGG" id="fro:AALO17_11810"/>
<dbReference type="Proteomes" id="UP000069771">
    <property type="component" value="Chromosome"/>
</dbReference>
<evidence type="ECO:0000313" key="2">
    <source>
        <dbReference type="Proteomes" id="UP000069771"/>
    </source>
</evidence>
<dbReference type="AlphaFoldDB" id="A0A140DUI8"/>
<evidence type="ECO:0000313" key="1">
    <source>
        <dbReference type="EMBL" id="AMK54315.1"/>
    </source>
</evidence>
<protein>
    <submittedName>
        <fullName evidence="1">Uncharacterized protein</fullName>
    </submittedName>
</protein>